<proteinExistence type="inferred from homology"/>
<dbReference type="InterPro" id="IPR036812">
    <property type="entry name" value="NAD(P)_OxRdtase_dom_sf"/>
</dbReference>
<dbReference type="EMBL" id="GFDL01012283">
    <property type="protein sequence ID" value="JAV22762.1"/>
    <property type="molecule type" value="Transcribed_RNA"/>
</dbReference>
<protein>
    <submittedName>
        <fullName evidence="8">Putative aldo/keto reductase family</fullName>
    </submittedName>
</protein>
<dbReference type="PANTHER" id="PTHR11732">
    <property type="entry name" value="ALDO/KETO REDUCTASE"/>
    <property type="match status" value="1"/>
</dbReference>
<reference evidence="8" key="1">
    <citation type="submission" date="2017-01" db="EMBL/GenBank/DDBJ databases">
        <title>A deep insight into the sialotranscriptome of adult male and female Cluex tarsalis mosquitoes.</title>
        <authorList>
            <person name="Ribeiro J.M."/>
            <person name="Moreira F."/>
            <person name="Bernard K.A."/>
            <person name="Calvo E."/>
        </authorList>
    </citation>
    <scope>NUCLEOTIDE SEQUENCE</scope>
    <source>
        <strain evidence="8">Kern County</strain>
        <tissue evidence="8">Salivary glands</tissue>
    </source>
</reference>
<dbReference type="PROSITE" id="PS00062">
    <property type="entry name" value="ALDOKETO_REDUCTASE_2"/>
    <property type="match status" value="1"/>
</dbReference>
<evidence type="ECO:0000259" key="7">
    <source>
        <dbReference type="Pfam" id="PF00248"/>
    </source>
</evidence>
<sequence length="348" mass="39346">MATKIPNAIFNNGNSIPMIGLGTWGSPPGQVTQAVKDAIDIGYRHIDCAHVYENEHEVGDGVEAKLKDGTMKREDIFITSKLWNTFHRPELVEGACRTTLKNLKLEYLDLYLIHWPVGYKEGDGLFPLGPDGKTFIFSDADYVDTWKAMEKLVDDGLVKNIGLSNFNRKQVQRVLDVARIKPVTNQIENHAYLHQAKLCAFCAEKGIIITAYSPLASPARPWVKDGDIVLMEDEKLKSIAAKHSRDPAQILIRYQIQQGHVVIPKSVTKSRIASNFDVFSFELDAEDVKQLASLERNERICPEFGSFGHPHHPFENKVVFGMAEEKRIKTNLIPRAKIPRGFIRDFFF</sequence>
<feature type="domain" description="NADP-dependent oxidoreductase" evidence="7">
    <location>
        <begin position="19"/>
        <end position="294"/>
    </location>
</feature>
<keyword evidence="3" id="KW-0560">Oxidoreductase</keyword>
<dbReference type="PRINTS" id="PR00069">
    <property type="entry name" value="ALDKETRDTASE"/>
</dbReference>
<dbReference type="FunFam" id="3.20.20.100:FF:000006">
    <property type="entry name" value="Aldo-keto reductase family 1 member A1"/>
    <property type="match status" value="1"/>
</dbReference>
<organism evidence="8">
    <name type="scientific">Culex tarsalis</name>
    <name type="common">Encephalitis mosquito</name>
    <dbReference type="NCBI Taxonomy" id="7177"/>
    <lineage>
        <taxon>Eukaryota</taxon>
        <taxon>Metazoa</taxon>
        <taxon>Ecdysozoa</taxon>
        <taxon>Arthropoda</taxon>
        <taxon>Hexapoda</taxon>
        <taxon>Insecta</taxon>
        <taxon>Pterygota</taxon>
        <taxon>Neoptera</taxon>
        <taxon>Endopterygota</taxon>
        <taxon>Diptera</taxon>
        <taxon>Nematocera</taxon>
        <taxon>Culicoidea</taxon>
        <taxon>Culicidae</taxon>
        <taxon>Culicinae</taxon>
        <taxon>Culicini</taxon>
        <taxon>Culex</taxon>
        <taxon>Culex</taxon>
    </lineage>
</organism>
<dbReference type="Gene3D" id="3.20.20.100">
    <property type="entry name" value="NADP-dependent oxidoreductase domain"/>
    <property type="match status" value="1"/>
</dbReference>
<dbReference type="PROSITE" id="PS00798">
    <property type="entry name" value="ALDOKETO_REDUCTASE_1"/>
    <property type="match status" value="1"/>
</dbReference>
<accession>A0A1Q3F5C6</accession>
<dbReference type="InterPro" id="IPR023210">
    <property type="entry name" value="NADP_OxRdtase_dom"/>
</dbReference>
<comment type="similarity">
    <text evidence="1">Belongs to the aldo/keto reductase family.</text>
</comment>
<dbReference type="SUPFAM" id="SSF51430">
    <property type="entry name" value="NAD(P)-linked oxidoreductase"/>
    <property type="match status" value="1"/>
</dbReference>
<evidence type="ECO:0000256" key="4">
    <source>
        <dbReference type="PIRSR" id="PIRSR000097-1"/>
    </source>
</evidence>
<name>A0A1Q3F5C6_CULTA</name>
<dbReference type="InterPro" id="IPR018170">
    <property type="entry name" value="Aldo/ket_reductase_CS"/>
</dbReference>
<feature type="site" description="Lowers pKa of active site Tyr" evidence="6">
    <location>
        <position position="81"/>
    </location>
</feature>
<evidence type="ECO:0000313" key="8">
    <source>
        <dbReference type="EMBL" id="JAV22762.1"/>
    </source>
</evidence>
<feature type="active site" description="Proton donor" evidence="4">
    <location>
        <position position="52"/>
    </location>
</feature>
<keyword evidence="2" id="KW-0521">NADP</keyword>
<evidence type="ECO:0000256" key="2">
    <source>
        <dbReference type="ARBA" id="ARBA00022857"/>
    </source>
</evidence>
<evidence type="ECO:0000256" key="3">
    <source>
        <dbReference type="ARBA" id="ARBA00023002"/>
    </source>
</evidence>
<dbReference type="GO" id="GO:0016491">
    <property type="term" value="F:oxidoreductase activity"/>
    <property type="evidence" value="ECO:0007669"/>
    <property type="project" value="UniProtKB-KW"/>
</dbReference>
<evidence type="ECO:0000256" key="6">
    <source>
        <dbReference type="PIRSR" id="PIRSR000097-3"/>
    </source>
</evidence>
<dbReference type="Pfam" id="PF00248">
    <property type="entry name" value="Aldo_ket_red"/>
    <property type="match status" value="1"/>
</dbReference>
<dbReference type="PIRSF" id="PIRSF000097">
    <property type="entry name" value="AKR"/>
    <property type="match status" value="1"/>
</dbReference>
<evidence type="ECO:0000256" key="1">
    <source>
        <dbReference type="ARBA" id="ARBA00007905"/>
    </source>
</evidence>
<feature type="binding site" evidence="5">
    <location>
        <position position="114"/>
    </location>
    <ligand>
        <name>substrate</name>
    </ligand>
</feature>
<evidence type="ECO:0000256" key="5">
    <source>
        <dbReference type="PIRSR" id="PIRSR000097-2"/>
    </source>
</evidence>
<dbReference type="AlphaFoldDB" id="A0A1Q3F5C6"/>
<dbReference type="InterPro" id="IPR020471">
    <property type="entry name" value="AKR"/>
</dbReference>
<dbReference type="PROSITE" id="PS00063">
    <property type="entry name" value="ALDOKETO_REDUCTASE_3"/>
    <property type="match status" value="1"/>
</dbReference>